<dbReference type="SUPFAM" id="SSF69118">
    <property type="entry name" value="AhpD-like"/>
    <property type="match status" value="1"/>
</dbReference>
<dbReference type="PANTHER" id="PTHR35446:SF3">
    <property type="entry name" value="CMD DOMAIN-CONTAINING PROTEIN"/>
    <property type="match status" value="1"/>
</dbReference>
<feature type="domain" description="Carboxymuconolactone decarboxylase-like" evidence="1">
    <location>
        <begin position="50"/>
        <end position="107"/>
    </location>
</feature>
<dbReference type="Proteomes" id="UP001476950">
    <property type="component" value="Unassembled WGS sequence"/>
</dbReference>
<dbReference type="InterPro" id="IPR003779">
    <property type="entry name" value="CMD-like"/>
</dbReference>
<dbReference type="PANTHER" id="PTHR35446">
    <property type="entry name" value="SI:CH211-175M2.5"/>
    <property type="match status" value="1"/>
</dbReference>
<name>A0ABV0KRY4_9CYAN</name>
<dbReference type="InterPro" id="IPR029032">
    <property type="entry name" value="AhpD-like"/>
</dbReference>
<evidence type="ECO:0000313" key="3">
    <source>
        <dbReference type="Proteomes" id="UP001476950"/>
    </source>
</evidence>
<evidence type="ECO:0000259" key="1">
    <source>
        <dbReference type="Pfam" id="PF02627"/>
    </source>
</evidence>
<dbReference type="Pfam" id="PF02627">
    <property type="entry name" value="CMD"/>
    <property type="match status" value="1"/>
</dbReference>
<accession>A0ABV0KRY4</accession>
<gene>
    <name evidence="2" type="ORF">NDI38_26850</name>
</gene>
<reference evidence="2 3" key="1">
    <citation type="submission" date="2022-04" db="EMBL/GenBank/DDBJ databases">
        <title>Positive selection, recombination, and allopatry shape intraspecific diversity of widespread and dominant cyanobacteria.</title>
        <authorList>
            <person name="Wei J."/>
            <person name="Shu W."/>
            <person name="Hu C."/>
        </authorList>
    </citation>
    <scope>NUCLEOTIDE SEQUENCE [LARGE SCALE GENOMIC DNA]</scope>
    <source>
        <strain evidence="2 3">AS-A4</strain>
    </source>
</reference>
<dbReference type="RefSeq" id="WP_190448851.1">
    <property type="nucleotide sequence ID" value="NZ_JAMPLM010000050.1"/>
</dbReference>
<organism evidence="2 3">
    <name type="scientific">Stenomitos frigidus AS-A4</name>
    <dbReference type="NCBI Taxonomy" id="2933935"/>
    <lineage>
        <taxon>Bacteria</taxon>
        <taxon>Bacillati</taxon>
        <taxon>Cyanobacteriota</taxon>
        <taxon>Cyanophyceae</taxon>
        <taxon>Leptolyngbyales</taxon>
        <taxon>Leptolyngbyaceae</taxon>
        <taxon>Stenomitos</taxon>
    </lineage>
</organism>
<protein>
    <submittedName>
        <fullName evidence="2">Carboxymuconolactone decarboxylase family protein</fullName>
    </submittedName>
</protein>
<proteinExistence type="predicted"/>
<evidence type="ECO:0000313" key="2">
    <source>
        <dbReference type="EMBL" id="MEP1061998.1"/>
    </source>
</evidence>
<dbReference type="EMBL" id="JAMPLM010000050">
    <property type="protein sequence ID" value="MEP1061998.1"/>
    <property type="molecule type" value="Genomic_DNA"/>
</dbReference>
<sequence length="186" mass="20532">MDFPIYTLDTAPEASKAALAQAKATFGFIPNLEGIFAQAPSLLKGSMALWDLFAATSFTPVEQQVIYLSANYEHACHYCMAAHSGLAKLIGMSADDLQALRNGTALRDAKLQALRQFTQRMLQARGWVEEHELEAFLAAGYTQQQVLEVILGIAIKIMHNYTNHIATTPLDKPFQPYVWSKPTVTA</sequence>
<keyword evidence="3" id="KW-1185">Reference proteome</keyword>
<dbReference type="Gene3D" id="1.20.1290.10">
    <property type="entry name" value="AhpD-like"/>
    <property type="match status" value="1"/>
</dbReference>
<comment type="caution">
    <text evidence="2">The sequence shown here is derived from an EMBL/GenBank/DDBJ whole genome shotgun (WGS) entry which is preliminary data.</text>
</comment>